<reference evidence="2 3" key="1">
    <citation type="submission" date="2024-04" db="EMBL/GenBank/DDBJ databases">
        <title>Defined microbial consortia suppress multidrug-resistant proinflammatory Enterobacteriaceae via ecological control.</title>
        <authorList>
            <person name="Furuichi M."/>
            <person name="Kawaguchi T."/>
            <person name="Pust M."/>
            <person name="Yasuma K."/>
            <person name="Plichta D."/>
            <person name="Hasegawa N."/>
            <person name="Ohya T."/>
            <person name="Bhattarai S."/>
            <person name="Sasajima S."/>
            <person name="Aoto Y."/>
            <person name="Tuganbaev T."/>
            <person name="Yaginuma M."/>
            <person name="Ueda M."/>
            <person name="Okahashi N."/>
            <person name="Amafuji K."/>
            <person name="Kiridooshi Y."/>
            <person name="Sugita K."/>
            <person name="Strazar M."/>
            <person name="Skelly A."/>
            <person name="Suda W."/>
            <person name="Hattori M."/>
            <person name="Nakamoto N."/>
            <person name="Caballero S."/>
            <person name="Norman J."/>
            <person name="Olle B."/>
            <person name="Tanoue T."/>
            <person name="Arita M."/>
            <person name="Bucci V."/>
            <person name="Atarashi K."/>
            <person name="Xavier R."/>
            <person name="Honda K."/>
        </authorList>
    </citation>
    <scope>NUCLEOTIDE SEQUENCE [LARGE SCALE GENOMIC DNA]</scope>
    <source>
        <strain evidence="3">k04-0078-D8-1</strain>
    </source>
</reference>
<dbReference type="EMBL" id="BAABYW010000001">
    <property type="protein sequence ID" value="GAA6406040.1"/>
    <property type="molecule type" value="Genomic_DNA"/>
</dbReference>
<dbReference type="InterPro" id="IPR032219">
    <property type="entry name" value="DUF5038"/>
</dbReference>
<gene>
    <name evidence="2" type="ORF">K040078D81_01570</name>
</gene>
<feature type="region of interest" description="Disordered" evidence="1">
    <location>
        <begin position="142"/>
        <end position="190"/>
    </location>
</feature>
<name>A0ABQ0B3L8_9FIRM</name>
<evidence type="ECO:0000313" key="3">
    <source>
        <dbReference type="Proteomes" id="UP001600943"/>
    </source>
</evidence>
<evidence type="ECO:0008006" key="4">
    <source>
        <dbReference type="Google" id="ProtNLM"/>
    </source>
</evidence>
<feature type="compositionally biased region" description="Basic and acidic residues" evidence="1">
    <location>
        <begin position="142"/>
        <end position="156"/>
    </location>
</feature>
<protein>
    <recommendedName>
        <fullName evidence="4">DUF5038 domain-containing protein</fullName>
    </recommendedName>
</protein>
<evidence type="ECO:0000313" key="2">
    <source>
        <dbReference type="EMBL" id="GAA6406040.1"/>
    </source>
</evidence>
<keyword evidence="3" id="KW-1185">Reference proteome</keyword>
<comment type="caution">
    <text evidence="2">The sequence shown here is derived from an EMBL/GenBank/DDBJ whole genome shotgun (WGS) entry which is preliminary data.</text>
</comment>
<dbReference type="Proteomes" id="UP001600943">
    <property type="component" value="Unassembled WGS sequence"/>
</dbReference>
<accession>A0ABQ0B3L8</accession>
<organism evidence="2 3">
    <name type="scientific">Blautia hominis</name>
    <dbReference type="NCBI Taxonomy" id="2025493"/>
    <lineage>
        <taxon>Bacteria</taxon>
        <taxon>Bacillati</taxon>
        <taxon>Bacillota</taxon>
        <taxon>Clostridia</taxon>
        <taxon>Lachnospirales</taxon>
        <taxon>Lachnospiraceae</taxon>
        <taxon>Blautia</taxon>
    </lineage>
</organism>
<sequence>MDKKKLLLAVLLFAALIFAGIILPLLLRKDVGMENTDMDSPVKKLPKDEAESVEVECLKFDALTDYMAGTKVTELNSLFPSYLQKAGKTGISSVTFLSEQSSYPNESEVRLMFELSDQTTLPVYCDRNGRFLFGEERMQLMQDDKTYSKPKDDKLPKLSTSEIEPLQEGGYPDTGSAKGTKAPHGQKKGE</sequence>
<dbReference type="Pfam" id="PF16441">
    <property type="entry name" value="DUF5038"/>
    <property type="match status" value="1"/>
</dbReference>
<dbReference type="RefSeq" id="WP_256162292.1">
    <property type="nucleotide sequence ID" value="NZ_BAABYW010000001.1"/>
</dbReference>
<evidence type="ECO:0000256" key="1">
    <source>
        <dbReference type="SAM" id="MobiDB-lite"/>
    </source>
</evidence>
<proteinExistence type="predicted"/>